<dbReference type="PANTHER" id="PTHR43190:SF3">
    <property type="entry name" value="N-ACETYL-D-GLUCOSAMINE KINASE"/>
    <property type="match status" value="1"/>
</dbReference>
<reference evidence="2 3" key="1">
    <citation type="journal article" date="2021" name="Microorganisms">
        <title>Acidisoma silvae sp. nov. and Acidisomacellulosilytica sp. nov., Two Acidophilic Bacteria Isolated from Decaying Wood, Hydrolyzing Cellulose and Producing Poly-3-hydroxybutyrate.</title>
        <authorList>
            <person name="Mieszkin S."/>
            <person name="Pouder E."/>
            <person name="Uroz S."/>
            <person name="Simon-Colin C."/>
            <person name="Alain K."/>
        </authorList>
    </citation>
    <scope>NUCLEOTIDE SEQUENCE [LARGE SCALE GENOMIC DNA]</scope>
    <source>
        <strain evidence="2 3">HW T5.17</strain>
    </source>
</reference>
<dbReference type="CDD" id="cd24007">
    <property type="entry name" value="ASKHA_NBD_eukNAGK-like"/>
    <property type="match status" value="1"/>
</dbReference>
<dbReference type="InterPro" id="IPR043129">
    <property type="entry name" value="ATPase_NBD"/>
</dbReference>
<dbReference type="Pfam" id="PF01869">
    <property type="entry name" value="BcrAD_BadFG"/>
    <property type="match status" value="1"/>
</dbReference>
<dbReference type="SUPFAM" id="SSF53067">
    <property type="entry name" value="Actin-like ATPase domain"/>
    <property type="match status" value="2"/>
</dbReference>
<dbReference type="AlphaFoldDB" id="A0A963Z2A7"/>
<keyword evidence="2" id="KW-0808">Transferase</keyword>
<dbReference type="GO" id="GO:0016301">
    <property type="term" value="F:kinase activity"/>
    <property type="evidence" value="ECO:0007669"/>
    <property type="project" value="UniProtKB-KW"/>
</dbReference>
<organism evidence="2 3">
    <name type="scientific">Acidisoma cellulosilyticum</name>
    <dbReference type="NCBI Taxonomy" id="2802395"/>
    <lineage>
        <taxon>Bacteria</taxon>
        <taxon>Pseudomonadati</taxon>
        <taxon>Pseudomonadota</taxon>
        <taxon>Alphaproteobacteria</taxon>
        <taxon>Acetobacterales</taxon>
        <taxon>Acidocellaceae</taxon>
        <taxon>Acidisoma</taxon>
    </lineage>
</organism>
<dbReference type="EMBL" id="JAESVA010000005">
    <property type="protein sequence ID" value="MCB8881533.1"/>
    <property type="molecule type" value="Genomic_DNA"/>
</dbReference>
<name>A0A963Z2A7_9PROT</name>
<dbReference type="RefSeq" id="WP_227308206.1">
    <property type="nucleotide sequence ID" value="NZ_JAESVA010000005.1"/>
</dbReference>
<sequence length="316" mass="33271">MSDYVLGLDGGGTKTLLAIADRAGHVVFHARAAGIGPIENPDWAETLRTLTQSVAEYTSRIAYASFGMPSYGEMPAVSAAQEDAALAGSGFPHCVLNDVHTAFEGAFIGQPGVLLLAGTGSMVWAEDAAGKQIRVGGWGHGFGDEGSAFWIGQAAIAAFSHCLDGRGQDQAFADALAHRLGLPVENRADALTAWYYEGADPRVKVAALARDVDGLAEQGNATAKTILTQAAIHLSLHVRGAWRRLPSLPDRVWCGVGSIMNSGHVTDYLQTLLETPPISPALPPVGGALWRAATNAGWPMDSAWIDQLRTELSCQS</sequence>
<dbReference type="Gene3D" id="3.30.420.40">
    <property type="match status" value="2"/>
</dbReference>
<keyword evidence="2" id="KW-0418">Kinase</keyword>
<dbReference type="Proteomes" id="UP000721844">
    <property type="component" value="Unassembled WGS sequence"/>
</dbReference>
<comment type="caution">
    <text evidence="2">The sequence shown here is derived from an EMBL/GenBank/DDBJ whole genome shotgun (WGS) entry which is preliminary data.</text>
</comment>
<accession>A0A963Z2A7</accession>
<dbReference type="PANTHER" id="PTHR43190">
    <property type="entry name" value="N-ACETYL-D-GLUCOSAMINE KINASE"/>
    <property type="match status" value="1"/>
</dbReference>
<evidence type="ECO:0000313" key="2">
    <source>
        <dbReference type="EMBL" id="MCB8881533.1"/>
    </source>
</evidence>
<evidence type="ECO:0000313" key="3">
    <source>
        <dbReference type="Proteomes" id="UP000721844"/>
    </source>
</evidence>
<proteinExistence type="predicted"/>
<evidence type="ECO:0000259" key="1">
    <source>
        <dbReference type="Pfam" id="PF01869"/>
    </source>
</evidence>
<dbReference type="InterPro" id="IPR052519">
    <property type="entry name" value="Euk-type_GlcNAc_Kinase"/>
</dbReference>
<dbReference type="InterPro" id="IPR002731">
    <property type="entry name" value="ATPase_BadF"/>
</dbReference>
<feature type="domain" description="ATPase BadF/BadG/BcrA/BcrD type" evidence="1">
    <location>
        <begin position="6"/>
        <end position="276"/>
    </location>
</feature>
<keyword evidence="3" id="KW-1185">Reference proteome</keyword>
<gene>
    <name evidence="2" type="ORF">ACELLULO517_14880</name>
</gene>
<protein>
    <submittedName>
        <fullName evidence="2">N-acetylglucosamine kinase</fullName>
    </submittedName>
</protein>